<feature type="domain" description="Alpha-amylase C-terminal" evidence="2">
    <location>
        <begin position="6"/>
        <end position="67"/>
    </location>
</feature>
<dbReference type="SMART" id="SM00632">
    <property type="entry name" value="Aamy_C"/>
    <property type="match status" value="1"/>
</dbReference>
<dbReference type="GO" id="GO:0005975">
    <property type="term" value="P:carbohydrate metabolic process"/>
    <property type="evidence" value="ECO:0007669"/>
    <property type="project" value="InterPro"/>
</dbReference>
<reference evidence="3 4" key="1">
    <citation type="submission" date="2018-11" db="EMBL/GenBank/DDBJ databases">
        <authorList>
            <consortium name="Pathogen Informatics"/>
        </authorList>
    </citation>
    <scope>NUCLEOTIDE SEQUENCE [LARGE SCALE GENOMIC DNA]</scope>
</reference>
<dbReference type="EMBL" id="UYYB01015993">
    <property type="protein sequence ID" value="VDM70423.1"/>
    <property type="molecule type" value="Genomic_DNA"/>
</dbReference>
<dbReference type="InterPro" id="IPR031319">
    <property type="entry name" value="A-amylase_C"/>
</dbReference>
<dbReference type="InterPro" id="IPR013780">
    <property type="entry name" value="Glyco_hydro_b"/>
</dbReference>
<sequence>MVGAGAGETCRSRYFQTTLPAGQYCDVYNGRLENGNCTGKIINVGSNGIAHIVIDSKAAVAISLASKIGPPLPPEPEPTQKPIDPKELTKTVIFLKRDTSLGENIFLRGGNSHAHGGGIKRKVPACAEGPYQQPYDKCAIPMLHQTRVPYNYFEYKSWSQGDSYLDFEGPEIDQGLLSYIQV</sequence>
<protein>
    <recommendedName>
        <fullName evidence="2">Alpha-amylase C-terminal domain-containing protein</fullName>
    </recommendedName>
</protein>
<dbReference type="GO" id="GO:0043169">
    <property type="term" value="F:cation binding"/>
    <property type="evidence" value="ECO:0007669"/>
    <property type="project" value="InterPro"/>
</dbReference>
<name>A0A3P7IRE6_STRVU</name>
<evidence type="ECO:0000256" key="1">
    <source>
        <dbReference type="ARBA" id="ARBA00008061"/>
    </source>
</evidence>
<evidence type="ECO:0000259" key="2">
    <source>
        <dbReference type="SMART" id="SM00632"/>
    </source>
</evidence>
<keyword evidence="4" id="KW-1185">Reference proteome</keyword>
<dbReference type="Gene3D" id="2.60.40.1180">
    <property type="entry name" value="Golgi alpha-mannosidase II"/>
    <property type="match status" value="1"/>
</dbReference>
<dbReference type="OrthoDB" id="550577at2759"/>
<gene>
    <name evidence="3" type="ORF">SVUK_LOCUS5421</name>
</gene>
<organism evidence="3 4">
    <name type="scientific">Strongylus vulgaris</name>
    <name type="common">Blood worm</name>
    <dbReference type="NCBI Taxonomy" id="40348"/>
    <lineage>
        <taxon>Eukaryota</taxon>
        <taxon>Metazoa</taxon>
        <taxon>Ecdysozoa</taxon>
        <taxon>Nematoda</taxon>
        <taxon>Chromadorea</taxon>
        <taxon>Rhabditida</taxon>
        <taxon>Rhabditina</taxon>
        <taxon>Rhabditomorpha</taxon>
        <taxon>Strongyloidea</taxon>
        <taxon>Strongylidae</taxon>
        <taxon>Strongylus</taxon>
    </lineage>
</organism>
<proteinExistence type="inferred from homology"/>
<dbReference type="GO" id="GO:0003824">
    <property type="term" value="F:catalytic activity"/>
    <property type="evidence" value="ECO:0007669"/>
    <property type="project" value="InterPro"/>
</dbReference>
<comment type="similarity">
    <text evidence="1">Belongs to the glycosyl hydrolase 13 family.</text>
</comment>
<evidence type="ECO:0000313" key="3">
    <source>
        <dbReference type="EMBL" id="VDM70423.1"/>
    </source>
</evidence>
<accession>A0A3P7IRE6</accession>
<dbReference type="Proteomes" id="UP000270094">
    <property type="component" value="Unassembled WGS sequence"/>
</dbReference>
<dbReference type="SUPFAM" id="SSF51011">
    <property type="entry name" value="Glycosyl hydrolase domain"/>
    <property type="match status" value="1"/>
</dbReference>
<dbReference type="InterPro" id="IPR006048">
    <property type="entry name" value="A-amylase/branching_C"/>
</dbReference>
<dbReference type="Pfam" id="PF02806">
    <property type="entry name" value="Alpha-amylase_C"/>
    <property type="match status" value="1"/>
</dbReference>
<evidence type="ECO:0000313" key="4">
    <source>
        <dbReference type="Proteomes" id="UP000270094"/>
    </source>
</evidence>
<dbReference type="AlphaFoldDB" id="A0A3P7IRE6"/>